<dbReference type="Pfam" id="PF00319">
    <property type="entry name" value="SRF-TF"/>
    <property type="match status" value="1"/>
</dbReference>
<evidence type="ECO:0000256" key="5">
    <source>
        <dbReference type="ARBA" id="ARBA00023242"/>
    </source>
</evidence>
<keyword evidence="8" id="KW-1185">Reference proteome</keyword>
<comment type="caution">
    <text evidence="7">The sequence shown here is derived from an EMBL/GenBank/DDBJ whole genome shotgun (WGS) entry which is preliminary data.</text>
</comment>
<evidence type="ECO:0000256" key="3">
    <source>
        <dbReference type="ARBA" id="ARBA00023125"/>
    </source>
</evidence>
<evidence type="ECO:0000259" key="6">
    <source>
        <dbReference type="PROSITE" id="PS50066"/>
    </source>
</evidence>
<reference evidence="7" key="1">
    <citation type="submission" date="2023-02" db="EMBL/GenBank/DDBJ databases">
        <title>Genome of toxic invasive species Heracleum sosnowskyi carries increased number of genes despite the absence of recent whole-genome duplications.</title>
        <authorList>
            <person name="Schelkunov M."/>
            <person name="Shtratnikova V."/>
            <person name="Makarenko M."/>
            <person name="Klepikova A."/>
            <person name="Omelchenko D."/>
            <person name="Novikova G."/>
            <person name="Obukhova E."/>
            <person name="Bogdanov V."/>
            <person name="Penin A."/>
            <person name="Logacheva M."/>
        </authorList>
    </citation>
    <scope>NUCLEOTIDE SEQUENCE</scope>
    <source>
        <strain evidence="7">Hsosn_3</strain>
        <tissue evidence="7">Leaf</tissue>
    </source>
</reference>
<organism evidence="7 8">
    <name type="scientific">Heracleum sosnowskyi</name>
    <dbReference type="NCBI Taxonomy" id="360622"/>
    <lineage>
        <taxon>Eukaryota</taxon>
        <taxon>Viridiplantae</taxon>
        <taxon>Streptophyta</taxon>
        <taxon>Embryophyta</taxon>
        <taxon>Tracheophyta</taxon>
        <taxon>Spermatophyta</taxon>
        <taxon>Magnoliopsida</taxon>
        <taxon>eudicotyledons</taxon>
        <taxon>Gunneridae</taxon>
        <taxon>Pentapetalae</taxon>
        <taxon>asterids</taxon>
        <taxon>campanulids</taxon>
        <taxon>Apiales</taxon>
        <taxon>Apiaceae</taxon>
        <taxon>Apioideae</taxon>
        <taxon>apioid superclade</taxon>
        <taxon>Tordylieae</taxon>
        <taxon>Tordyliinae</taxon>
        <taxon>Heracleum</taxon>
    </lineage>
</organism>
<reference evidence="7" key="2">
    <citation type="submission" date="2023-05" db="EMBL/GenBank/DDBJ databases">
        <authorList>
            <person name="Schelkunov M.I."/>
        </authorList>
    </citation>
    <scope>NUCLEOTIDE SEQUENCE</scope>
    <source>
        <strain evidence="7">Hsosn_3</strain>
        <tissue evidence="7">Leaf</tissue>
    </source>
</reference>
<keyword evidence="3" id="KW-0238">DNA-binding</keyword>
<sequence length="232" mass="26858">MECKKRDYVEILEQKRLKRSAYNNRKECIKKKTMELATLCGINACTVIYGAYGEIESWPENSTQVEATIKKFKDLTNNPNKRVIVRDESQKRVVDVPGGEVVDGEVHSRGKSLGGSNVGKTFDEKAEISHLTKMVERSSLYSRGSSLTGYQDFLKQLDSKLEALTKRIQFLRRDQELDVKCCCVENKQLDYSEENKRLFYSEKTSPSPKRRRRIKEEPLFLFDLNYPPPDEQ</sequence>
<name>A0AAD8ML30_9APIA</name>
<comment type="subcellular location">
    <subcellularLocation>
        <location evidence="1">Nucleus</location>
    </subcellularLocation>
</comment>
<keyword evidence="5" id="KW-0539">Nucleus</keyword>
<evidence type="ECO:0000313" key="8">
    <source>
        <dbReference type="Proteomes" id="UP001237642"/>
    </source>
</evidence>
<proteinExistence type="predicted"/>
<dbReference type="EMBL" id="JAUIZM010000007">
    <property type="protein sequence ID" value="KAK1376068.1"/>
    <property type="molecule type" value="Genomic_DNA"/>
</dbReference>
<evidence type="ECO:0000313" key="7">
    <source>
        <dbReference type="EMBL" id="KAK1376068.1"/>
    </source>
</evidence>
<evidence type="ECO:0000256" key="2">
    <source>
        <dbReference type="ARBA" id="ARBA00023015"/>
    </source>
</evidence>
<accession>A0AAD8ML30</accession>
<dbReference type="Gene3D" id="3.40.1810.10">
    <property type="entry name" value="Transcription factor, MADS-box"/>
    <property type="match status" value="1"/>
</dbReference>
<keyword evidence="2" id="KW-0805">Transcription regulation</keyword>
<dbReference type="InterPro" id="IPR002100">
    <property type="entry name" value="TF_MADSbox"/>
</dbReference>
<dbReference type="SUPFAM" id="SSF55455">
    <property type="entry name" value="SRF-like"/>
    <property type="match status" value="1"/>
</dbReference>
<dbReference type="GO" id="GO:0003677">
    <property type="term" value="F:DNA binding"/>
    <property type="evidence" value="ECO:0007669"/>
    <property type="project" value="UniProtKB-KW"/>
</dbReference>
<feature type="domain" description="MADS-box" evidence="6">
    <location>
        <begin position="2"/>
        <end position="62"/>
    </location>
</feature>
<keyword evidence="4" id="KW-0804">Transcription</keyword>
<dbReference type="InterPro" id="IPR036879">
    <property type="entry name" value="TF_MADSbox_sf"/>
</dbReference>
<protein>
    <submittedName>
        <fullName evidence="7">MADS-box domain-containing protein</fullName>
    </submittedName>
</protein>
<dbReference type="GO" id="GO:0046983">
    <property type="term" value="F:protein dimerization activity"/>
    <property type="evidence" value="ECO:0007669"/>
    <property type="project" value="InterPro"/>
</dbReference>
<gene>
    <name evidence="7" type="ORF">POM88_032261</name>
</gene>
<dbReference type="AlphaFoldDB" id="A0AAD8ML30"/>
<dbReference type="PROSITE" id="PS50066">
    <property type="entry name" value="MADS_BOX_2"/>
    <property type="match status" value="1"/>
</dbReference>
<dbReference type="Proteomes" id="UP001237642">
    <property type="component" value="Unassembled WGS sequence"/>
</dbReference>
<evidence type="ECO:0000256" key="4">
    <source>
        <dbReference type="ARBA" id="ARBA00023163"/>
    </source>
</evidence>
<evidence type="ECO:0000256" key="1">
    <source>
        <dbReference type="ARBA" id="ARBA00004123"/>
    </source>
</evidence>
<dbReference type="GO" id="GO:0005634">
    <property type="term" value="C:nucleus"/>
    <property type="evidence" value="ECO:0007669"/>
    <property type="project" value="UniProtKB-SubCell"/>
</dbReference>